<gene>
    <name evidence="1" type="ORF">BO82DRAFT_113281</name>
</gene>
<keyword evidence="2" id="KW-1185">Reference proteome</keyword>
<evidence type="ECO:0000313" key="2">
    <source>
        <dbReference type="Proteomes" id="UP000248340"/>
    </source>
</evidence>
<dbReference type="Proteomes" id="UP000248340">
    <property type="component" value="Unassembled WGS sequence"/>
</dbReference>
<accession>A0A319C285</accession>
<proteinExistence type="predicted"/>
<sequence length="205" mass="22446">MSEEGAGDDFNSLRQVRLSCLHEYIGGLVWVFCLGNTETTRERTLVTSVESMADLRGPLRRSYSSEGMIVQIELERSTIVGLRPEADKEEAVSCHWLTLGKQLPESSFSFKDTAVLAIGSSSVISSSHTMETAQCHVGLNYQGLGPKLRETSEFTFLGGWTAELGSRYSKCKCGILQVCQHECWGESQEDTGTVNGIRALVPMAG</sequence>
<organism evidence="1 2">
    <name type="scientific">Aspergillus uvarum CBS 121591</name>
    <dbReference type="NCBI Taxonomy" id="1448315"/>
    <lineage>
        <taxon>Eukaryota</taxon>
        <taxon>Fungi</taxon>
        <taxon>Dikarya</taxon>
        <taxon>Ascomycota</taxon>
        <taxon>Pezizomycotina</taxon>
        <taxon>Eurotiomycetes</taxon>
        <taxon>Eurotiomycetidae</taxon>
        <taxon>Eurotiales</taxon>
        <taxon>Aspergillaceae</taxon>
        <taxon>Aspergillus</taxon>
        <taxon>Aspergillus subgen. Circumdati</taxon>
    </lineage>
</organism>
<dbReference type="RefSeq" id="XP_025490316.1">
    <property type="nucleotide sequence ID" value="XM_025629820.1"/>
</dbReference>
<dbReference type="OrthoDB" id="4508400at2759"/>
<dbReference type="AlphaFoldDB" id="A0A319C285"/>
<dbReference type="GeneID" id="37132561"/>
<evidence type="ECO:0000313" key="1">
    <source>
        <dbReference type="EMBL" id="PYH80116.1"/>
    </source>
</evidence>
<dbReference type="EMBL" id="KZ821712">
    <property type="protein sequence ID" value="PYH80116.1"/>
    <property type="molecule type" value="Genomic_DNA"/>
</dbReference>
<reference evidence="1 2" key="1">
    <citation type="submission" date="2016-12" db="EMBL/GenBank/DDBJ databases">
        <title>The genomes of Aspergillus section Nigri reveals drivers in fungal speciation.</title>
        <authorList>
            <consortium name="DOE Joint Genome Institute"/>
            <person name="Vesth T.C."/>
            <person name="Nybo J."/>
            <person name="Theobald S."/>
            <person name="Brandl J."/>
            <person name="Frisvad J.C."/>
            <person name="Nielsen K.F."/>
            <person name="Lyhne E.K."/>
            <person name="Kogle M.E."/>
            <person name="Kuo A."/>
            <person name="Riley R."/>
            <person name="Clum A."/>
            <person name="Nolan M."/>
            <person name="Lipzen A."/>
            <person name="Salamov A."/>
            <person name="Henrissat B."/>
            <person name="Wiebenga A."/>
            <person name="De Vries R.P."/>
            <person name="Grigoriev I.V."/>
            <person name="Mortensen U.H."/>
            <person name="Andersen M.R."/>
            <person name="Baker S.E."/>
        </authorList>
    </citation>
    <scope>NUCLEOTIDE SEQUENCE [LARGE SCALE GENOMIC DNA]</scope>
    <source>
        <strain evidence="1 2">CBS 121591</strain>
    </source>
</reference>
<dbReference type="VEuPathDB" id="FungiDB:BO82DRAFT_113281"/>
<name>A0A319C285_9EURO</name>
<protein>
    <submittedName>
        <fullName evidence="1">Uncharacterized protein</fullName>
    </submittedName>
</protein>